<proteinExistence type="predicted"/>
<reference evidence="1 2" key="1">
    <citation type="submission" date="2023-09" db="EMBL/GenBank/DDBJ databases">
        <authorList>
            <person name="Rey-Velasco X."/>
        </authorList>
    </citation>
    <scope>NUCLEOTIDE SEQUENCE [LARGE SCALE GENOMIC DNA]</scope>
    <source>
        <strain evidence="1 2">W345</strain>
    </source>
</reference>
<dbReference type="PROSITE" id="PS51257">
    <property type="entry name" value="PROKAR_LIPOPROTEIN"/>
    <property type="match status" value="1"/>
</dbReference>
<gene>
    <name evidence="1" type="ORF">RM530_04235</name>
</gene>
<evidence type="ECO:0000313" key="1">
    <source>
        <dbReference type="EMBL" id="MDT0496574.1"/>
    </source>
</evidence>
<evidence type="ECO:0000313" key="2">
    <source>
        <dbReference type="Proteomes" id="UP001254608"/>
    </source>
</evidence>
<name>A0ABU2WG17_9GAMM</name>
<comment type="caution">
    <text evidence="1">The sequence shown here is derived from an EMBL/GenBank/DDBJ whole genome shotgun (WGS) entry which is preliminary data.</text>
</comment>
<organism evidence="1 2">
    <name type="scientific">Banduia mediterranea</name>
    <dbReference type="NCBI Taxonomy" id="3075609"/>
    <lineage>
        <taxon>Bacteria</taxon>
        <taxon>Pseudomonadati</taxon>
        <taxon>Pseudomonadota</taxon>
        <taxon>Gammaproteobacteria</taxon>
        <taxon>Nevskiales</taxon>
        <taxon>Algiphilaceae</taxon>
        <taxon>Banduia</taxon>
    </lineage>
</organism>
<dbReference type="EMBL" id="JAVRIC010000004">
    <property type="protein sequence ID" value="MDT0496574.1"/>
    <property type="molecule type" value="Genomic_DNA"/>
</dbReference>
<accession>A0ABU2WG17</accession>
<keyword evidence="2" id="KW-1185">Reference proteome</keyword>
<protein>
    <recommendedName>
        <fullName evidence="3">Lipoprotein</fullName>
    </recommendedName>
</protein>
<dbReference type="Proteomes" id="UP001254608">
    <property type="component" value="Unassembled WGS sequence"/>
</dbReference>
<sequence length="129" mass="14444">MRIRTRTPLNVLLASGLALILIGCTKSPEPPDMRIPERFIGEWNTDLKDCGTGDNDSRLRIESERVRFHESSGTVQTAAVEADDTLALIAEFKGEGQTWLGEHRLRLSDDGQSLSERIGARELVRRRCP</sequence>
<evidence type="ECO:0008006" key="3">
    <source>
        <dbReference type="Google" id="ProtNLM"/>
    </source>
</evidence>
<dbReference type="RefSeq" id="WP_311363965.1">
    <property type="nucleotide sequence ID" value="NZ_JAVRIC010000004.1"/>
</dbReference>